<evidence type="ECO:0000256" key="4">
    <source>
        <dbReference type="ARBA" id="ARBA00022692"/>
    </source>
</evidence>
<proteinExistence type="predicted"/>
<organism evidence="9">
    <name type="scientific">marine metagenome</name>
    <dbReference type="NCBI Taxonomy" id="408172"/>
    <lineage>
        <taxon>unclassified sequences</taxon>
        <taxon>metagenomes</taxon>
        <taxon>ecological metagenomes</taxon>
    </lineage>
</organism>
<dbReference type="GO" id="GO:0009103">
    <property type="term" value="P:lipopolysaccharide biosynthetic process"/>
    <property type="evidence" value="ECO:0007669"/>
    <property type="project" value="UniProtKB-KW"/>
</dbReference>
<evidence type="ECO:0000256" key="6">
    <source>
        <dbReference type="ARBA" id="ARBA00022989"/>
    </source>
</evidence>
<keyword evidence="5" id="KW-0448">Lipopolysaccharide biosynthesis</keyword>
<dbReference type="GO" id="GO:0005886">
    <property type="term" value="C:plasma membrane"/>
    <property type="evidence" value="ECO:0007669"/>
    <property type="project" value="TreeGrafter"/>
</dbReference>
<dbReference type="PANTHER" id="PTHR48090">
    <property type="entry name" value="UNDECAPRENYL-PHOSPHATE 4-DEOXY-4-FORMAMIDO-L-ARABINOSE TRANSFERASE-RELATED"/>
    <property type="match status" value="1"/>
</dbReference>
<name>A0A383F6F9_9ZZZZ</name>
<dbReference type="SUPFAM" id="SSF53448">
    <property type="entry name" value="Nucleotide-diphospho-sugar transferases"/>
    <property type="match status" value="1"/>
</dbReference>
<dbReference type="EMBL" id="UINC01231835">
    <property type="protein sequence ID" value="SVE64549.1"/>
    <property type="molecule type" value="Genomic_DNA"/>
</dbReference>
<keyword evidence="2" id="KW-0328">Glycosyltransferase</keyword>
<evidence type="ECO:0000256" key="7">
    <source>
        <dbReference type="ARBA" id="ARBA00023136"/>
    </source>
</evidence>
<feature type="non-terminal residue" evidence="9">
    <location>
        <position position="1"/>
    </location>
</feature>
<accession>A0A383F6F9</accession>
<dbReference type="PANTHER" id="PTHR48090:SF3">
    <property type="entry name" value="UNDECAPRENYL-PHOSPHATE 4-DEOXY-4-FORMAMIDO-L-ARABINOSE TRANSFERASE"/>
    <property type="match status" value="1"/>
</dbReference>
<dbReference type="AlphaFoldDB" id="A0A383F6F9"/>
<protein>
    <recommendedName>
        <fullName evidence="8">Glycosyltransferase 2-like domain-containing protein</fullName>
    </recommendedName>
</protein>
<keyword evidence="1" id="KW-1003">Cell membrane</keyword>
<dbReference type="InterPro" id="IPR050256">
    <property type="entry name" value="Glycosyltransferase_2"/>
</dbReference>
<keyword evidence="6" id="KW-1133">Transmembrane helix</keyword>
<evidence type="ECO:0000256" key="5">
    <source>
        <dbReference type="ARBA" id="ARBA00022985"/>
    </source>
</evidence>
<dbReference type="InterPro" id="IPR001173">
    <property type="entry name" value="Glyco_trans_2-like"/>
</dbReference>
<dbReference type="InterPro" id="IPR029044">
    <property type="entry name" value="Nucleotide-diphossugar_trans"/>
</dbReference>
<dbReference type="Gene3D" id="3.90.550.10">
    <property type="entry name" value="Spore Coat Polysaccharide Biosynthesis Protein SpsA, Chain A"/>
    <property type="match status" value="1"/>
</dbReference>
<feature type="domain" description="Glycosyltransferase 2-like" evidence="8">
    <location>
        <begin position="1"/>
        <end position="77"/>
    </location>
</feature>
<evidence type="ECO:0000256" key="1">
    <source>
        <dbReference type="ARBA" id="ARBA00022475"/>
    </source>
</evidence>
<evidence type="ECO:0000259" key="8">
    <source>
        <dbReference type="Pfam" id="PF00535"/>
    </source>
</evidence>
<evidence type="ECO:0000313" key="9">
    <source>
        <dbReference type="EMBL" id="SVE64549.1"/>
    </source>
</evidence>
<gene>
    <name evidence="9" type="ORF">METZ01_LOCUS517403</name>
</gene>
<reference evidence="9" key="1">
    <citation type="submission" date="2018-05" db="EMBL/GenBank/DDBJ databases">
        <authorList>
            <person name="Lanie J.A."/>
            <person name="Ng W.-L."/>
            <person name="Kazmierczak K.M."/>
            <person name="Andrzejewski T.M."/>
            <person name="Davidsen T.M."/>
            <person name="Wayne K.J."/>
            <person name="Tettelin H."/>
            <person name="Glass J.I."/>
            <person name="Rusch D."/>
            <person name="Podicherti R."/>
            <person name="Tsui H.-C.T."/>
            <person name="Winkler M.E."/>
        </authorList>
    </citation>
    <scope>NUCLEOTIDE SEQUENCE</scope>
</reference>
<dbReference type="GO" id="GO:0099621">
    <property type="term" value="F:undecaprenyl-phosphate 4-deoxy-4-formamido-L-arabinose transferase activity"/>
    <property type="evidence" value="ECO:0007669"/>
    <property type="project" value="TreeGrafter"/>
</dbReference>
<dbReference type="Pfam" id="PF00535">
    <property type="entry name" value="Glycos_transf_2"/>
    <property type="match status" value="1"/>
</dbReference>
<feature type="non-terminal residue" evidence="9">
    <location>
        <position position="105"/>
    </location>
</feature>
<keyword evidence="3" id="KW-0808">Transferase</keyword>
<keyword evidence="7" id="KW-0472">Membrane</keyword>
<keyword evidence="4" id="KW-0812">Transmembrane</keyword>
<evidence type="ECO:0000256" key="3">
    <source>
        <dbReference type="ARBA" id="ARBA00022679"/>
    </source>
</evidence>
<sequence>VILVDNGSTDNTYEMLRDMLNGQQHFIKVVRVKSNIGYGHGIMSGVNCASGEVIAWTHADLQTDPIDVIVAYQTFINHPQYPHCIMKGRRVGRNFFDAMFTAGMS</sequence>
<evidence type="ECO:0000256" key="2">
    <source>
        <dbReference type="ARBA" id="ARBA00022676"/>
    </source>
</evidence>